<dbReference type="Proteomes" id="UP001157502">
    <property type="component" value="Chromosome 27"/>
</dbReference>
<evidence type="ECO:0000313" key="2">
    <source>
        <dbReference type="Proteomes" id="UP001157502"/>
    </source>
</evidence>
<reference evidence="1" key="1">
    <citation type="submission" date="2021-05" db="EMBL/GenBank/DDBJ databases">
        <authorList>
            <person name="Pan Q."/>
            <person name="Jouanno E."/>
            <person name="Zahm M."/>
            <person name="Klopp C."/>
            <person name="Cabau C."/>
            <person name="Louis A."/>
            <person name="Berthelot C."/>
            <person name="Parey E."/>
            <person name="Roest Crollius H."/>
            <person name="Montfort J."/>
            <person name="Robinson-Rechavi M."/>
            <person name="Bouchez O."/>
            <person name="Lampietro C."/>
            <person name="Lopez Roques C."/>
            <person name="Donnadieu C."/>
            <person name="Postlethwait J."/>
            <person name="Bobe J."/>
            <person name="Dillon D."/>
            <person name="Chandos A."/>
            <person name="von Hippel F."/>
            <person name="Guiguen Y."/>
        </authorList>
    </citation>
    <scope>NUCLEOTIDE SEQUENCE</scope>
    <source>
        <strain evidence="1">YG-Jan2019</strain>
    </source>
</reference>
<dbReference type="EMBL" id="CM055754">
    <property type="protein sequence ID" value="KAJ7990965.1"/>
    <property type="molecule type" value="Genomic_DNA"/>
</dbReference>
<protein>
    <submittedName>
        <fullName evidence="1">Uncharacterized protein</fullName>
    </submittedName>
</protein>
<evidence type="ECO:0000313" key="1">
    <source>
        <dbReference type="EMBL" id="KAJ7990965.1"/>
    </source>
</evidence>
<sequence length="104" mass="11410">MVPNARPCSADHILLVPLLPSPPAKTSRLWASKMETPISRAYTAEIPRFSAACERFMSQTNDPQLTLTFTTPCLMNRRKQALLATSVWHCTGGVGGIQCYPTCS</sequence>
<name>A0ACC2FIA1_DALPE</name>
<proteinExistence type="predicted"/>
<keyword evidence="2" id="KW-1185">Reference proteome</keyword>
<comment type="caution">
    <text evidence="1">The sequence shown here is derived from an EMBL/GenBank/DDBJ whole genome shotgun (WGS) entry which is preliminary data.</text>
</comment>
<organism evidence="1 2">
    <name type="scientific">Dallia pectoralis</name>
    <name type="common">Alaska blackfish</name>
    <dbReference type="NCBI Taxonomy" id="75939"/>
    <lineage>
        <taxon>Eukaryota</taxon>
        <taxon>Metazoa</taxon>
        <taxon>Chordata</taxon>
        <taxon>Craniata</taxon>
        <taxon>Vertebrata</taxon>
        <taxon>Euteleostomi</taxon>
        <taxon>Actinopterygii</taxon>
        <taxon>Neopterygii</taxon>
        <taxon>Teleostei</taxon>
        <taxon>Protacanthopterygii</taxon>
        <taxon>Esociformes</taxon>
        <taxon>Umbridae</taxon>
        <taxon>Dallia</taxon>
    </lineage>
</organism>
<gene>
    <name evidence="1" type="ORF">DPEC_G00292340</name>
</gene>
<accession>A0ACC2FIA1</accession>